<evidence type="ECO:0000313" key="2">
    <source>
        <dbReference type="Proteomes" id="UP000828048"/>
    </source>
</evidence>
<reference evidence="1 2" key="1">
    <citation type="journal article" date="2021" name="Hortic Res">
        <title>High-quality reference genome and annotation aids understanding of berry development for evergreen blueberry (Vaccinium darrowii).</title>
        <authorList>
            <person name="Yu J."/>
            <person name="Hulse-Kemp A.M."/>
            <person name="Babiker E."/>
            <person name="Staton M."/>
        </authorList>
    </citation>
    <scope>NUCLEOTIDE SEQUENCE [LARGE SCALE GENOMIC DNA]</scope>
    <source>
        <strain evidence="2">cv. NJ 8807/NJ 8810</strain>
        <tissue evidence="1">Young leaf</tissue>
    </source>
</reference>
<dbReference type="EMBL" id="CM037162">
    <property type="protein sequence ID" value="KAH7864746.1"/>
    <property type="molecule type" value="Genomic_DNA"/>
</dbReference>
<name>A0ACB7ZG46_9ERIC</name>
<evidence type="ECO:0000313" key="1">
    <source>
        <dbReference type="EMBL" id="KAH7864746.1"/>
    </source>
</evidence>
<proteinExistence type="predicted"/>
<keyword evidence="2" id="KW-1185">Reference proteome</keyword>
<protein>
    <submittedName>
        <fullName evidence="1">Uncharacterized protein</fullName>
    </submittedName>
</protein>
<accession>A0ACB7ZG46</accession>
<gene>
    <name evidence="1" type="ORF">Vadar_033371</name>
</gene>
<sequence>MPRKWMSRINVFDGNDRWLVILQERPPTCNIAATADAHFPKTAFNPSILVSVFRRYEHRKLLLMALERIIWGFGDGSPVHVFEIAVGKIGVGVQPYVGRIECLFRGQQSAAALAADVSAAIGGGGVERLRPWLKTSPELAGKKPSMGCLMISSFVFSANSAPPPVVPWILSTF</sequence>
<organism evidence="1 2">
    <name type="scientific">Vaccinium darrowii</name>
    <dbReference type="NCBI Taxonomy" id="229202"/>
    <lineage>
        <taxon>Eukaryota</taxon>
        <taxon>Viridiplantae</taxon>
        <taxon>Streptophyta</taxon>
        <taxon>Embryophyta</taxon>
        <taxon>Tracheophyta</taxon>
        <taxon>Spermatophyta</taxon>
        <taxon>Magnoliopsida</taxon>
        <taxon>eudicotyledons</taxon>
        <taxon>Gunneridae</taxon>
        <taxon>Pentapetalae</taxon>
        <taxon>asterids</taxon>
        <taxon>Ericales</taxon>
        <taxon>Ericaceae</taxon>
        <taxon>Vaccinioideae</taxon>
        <taxon>Vaccinieae</taxon>
        <taxon>Vaccinium</taxon>
    </lineage>
</organism>
<comment type="caution">
    <text evidence="1">The sequence shown here is derived from an EMBL/GenBank/DDBJ whole genome shotgun (WGS) entry which is preliminary data.</text>
</comment>
<dbReference type="Proteomes" id="UP000828048">
    <property type="component" value="Chromosome 12"/>
</dbReference>